<dbReference type="AlphaFoldDB" id="A0A9P0FVC6"/>
<dbReference type="Proteomes" id="UP001154114">
    <property type="component" value="Chromosome 21"/>
</dbReference>
<reference evidence="2" key="1">
    <citation type="submission" date="2021-12" db="EMBL/GenBank/DDBJ databases">
        <authorList>
            <person name="King R."/>
        </authorList>
    </citation>
    <scope>NUCLEOTIDE SEQUENCE</scope>
</reference>
<protein>
    <submittedName>
        <fullName evidence="2">Uncharacterized protein</fullName>
    </submittedName>
</protein>
<evidence type="ECO:0000256" key="1">
    <source>
        <dbReference type="SAM" id="MobiDB-lite"/>
    </source>
</evidence>
<sequence>MHWLIQRSFINKKRSRRHHACVINTAYQFVRLSRARMATAGGFVWRMNNDPRPSASTRAPPNQLRWKSLASMTAMEEVTTPRTEVNWKSDGGAGGGPK</sequence>
<keyword evidence="3" id="KW-1185">Reference proteome</keyword>
<gene>
    <name evidence="2" type="ORF">CINC_LOCUS6623</name>
</gene>
<evidence type="ECO:0000313" key="3">
    <source>
        <dbReference type="Proteomes" id="UP001154114"/>
    </source>
</evidence>
<accession>A0A9P0FVC6</accession>
<feature type="region of interest" description="Disordered" evidence="1">
    <location>
        <begin position="77"/>
        <end position="98"/>
    </location>
</feature>
<dbReference type="EMBL" id="LR824024">
    <property type="protein sequence ID" value="CAH0595218.1"/>
    <property type="molecule type" value="Genomic_DNA"/>
</dbReference>
<proteinExistence type="predicted"/>
<name>A0A9P0FVC6_CHRIL</name>
<organism evidence="2 3">
    <name type="scientific">Chrysodeixis includens</name>
    <name type="common">Soybean looper</name>
    <name type="synonym">Pseudoplusia includens</name>
    <dbReference type="NCBI Taxonomy" id="689277"/>
    <lineage>
        <taxon>Eukaryota</taxon>
        <taxon>Metazoa</taxon>
        <taxon>Ecdysozoa</taxon>
        <taxon>Arthropoda</taxon>
        <taxon>Hexapoda</taxon>
        <taxon>Insecta</taxon>
        <taxon>Pterygota</taxon>
        <taxon>Neoptera</taxon>
        <taxon>Endopterygota</taxon>
        <taxon>Lepidoptera</taxon>
        <taxon>Glossata</taxon>
        <taxon>Ditrysia</taxon>
        <taxon>Noctuoidea</taxon>
        <taxon>Noctuidae</taxon>
        <taxon>Plusiinae</taxon>
        <taxon>Chrysodeixis</taxon>
    </lineage>
</organism>
<evidence type="ECO:0000313" key="2">
    <source>
        <dbReference type="EMBL" id="CAH0595218.1"/>
    </source>
</evidence>